<proteinExistence type="predicted"/>
<gene>
    <name evidence="1" type="ORF">CRG98_032339</name>
</gene>
<accession>A0A2I0ITC2</accession>
<evidence type="ECO:0000313" key="2">
    <source>
        <dbReference type="Proteomes" id="UP000233551"/>
    </source>
</evidence>
<dbReference type="Proteomes" id="UP000233551">
    <property type="component" value="Unassembled WGS sequence"/>
</dbReference>
<comment type="caution">
    <text evidence="1">The sequence shown here is derived from an EMBL/GenBank/DDBJ whole genome shotgun (WGS) entry which is preliminary data.</text>
</comment>
<evidence type="ECO:0000313" key="1">
    <source>
        <dbReference type="EMBL" id="PKI47268.1"/>
    </source>
</evidence>
<name>A0A2I0ITC2_PUNGR</name>
<keyword evidence="2" id="KW-1185">Reference proteome</keyword>
<dbReference type="EMBL" id="PGOL01002527">
    <property type="protein sequence ID" value="PKI47268.1"/>
    <property type="molecule type" value="Genomic_DNA"/>
</dbReference>
<sequence>MDLKYWTRSPESSKYHGCYAVGMRWLVSIAICRTIKNLLDNGIRYAAVKELICRRLVLLLGRLPVCWGCPGLVMWDLSSKVERLRTLRDRESESAVVPAFVVPVILTSLVSHGITSDLYAQRPRCEASGAPVLKGAQAALSVVRDARELRTLLIKAAPKRGFRPSGLDFLSLEFARAKGPKDSTSECVGLFISLGLRALVLLVNLDVAPFWAVGKAQFAPRCRSISVETHTSRLNGLFDCLCLRLSGGYIFVGNLLRRSMRKGFERNSQGDVNPVYRSLPVTSVSFSSRGLPTKARVTIHDPAIRGERSSLGARAMREEQGPIGKAQSQLGEKINNKPQNGGSRHCGSIHRRITGASEDIQYGTLKISLGTKMINGTSERISEASYLSRSTPEHLQTPS</sequence>
<organism evidence="1 2">
    <name type="scientific">Punica granatum</name>
    <name type="common">Pomegranate</name>
    <dbReference type="NCBI Taxonomy" id="22663"/>
    <lineage>
        <taxon>Eukaryota</taxon>
        <taxon>Viridiplantae</taxon>
        <taxon>Streptophyta</taxon>
        <taxon>Embryophyta</taxon>
        <taxon>Tracheophyta</taxon>
        <taxon>Spermatophyta</taxon>
        <taxon>Magnoliopsida</taxon>
        <taxon>eudicotyledons</taxon>
        <taxon>Gunneridae</taxon>
        <taxon>Pentapetalae</taxon>
        <taxon>rosids</taxon>
        <taxon>malvids</taxon>
        <taxon>Myrtales</taxon>
        <taxon>Lythraceae</taxon>
        <taxon>Punica</taxon>
    </lineage>
</organism>
<dbReference type="AlphaFoldDB" id="A0A2I0ITC2"/>
<reference evidence="1 2" key="1">
    <citation type="submission" date="2017-11" db="EMBL/GenBank/DDBJ databases">
        <title>De-novo sequencing of pomegranate (Punica granatum L.) genome.</title>
        <authorList>
            <person name="Akparov Z."/>
            <person name="Amiraslanov A."/>
            <person name="Hajiyeva S."/>
            <person name="Abbasov M."/>
            <person name="Kaur K."/>
            <person name="Hamwieh A."/>
            <person name="Solovyev V."/>
            <person name="Salamov A."/>
            <person name="Braich B."/>
            <person name="Kosarev P."/>
            <person name="Mahmoud A."/>
            <person name="Hajiyev E."/>
            <person name="Babayeva S."/>
            <person name="Izzatullayeva V."/>
            <person name="Mammadov A."/>
            <person name="Mammadov A."/>
            <person name="Sharifova S."/>
            <person name="Ojaghi J."/>
            <person name="Eynullazada K."/>
            <person name="Bayramov B."/>
            <person name="Abdulazimova A."/>
            <person name="Shahmuradov I."/>
        </authorList>
    </citation>
    <scope>NUCLEOTIDE SEQUENCE [LARGE SCALE GENOMIC DNA]</scope>
    <source>
        <strain evidence="2">cv. AG2017</strain>
        <tissue evidence="1">Leaf</tissue>
    </source>
</reference>
<protein>
    <submittedName>
        <fullName evidence="1">Uncharacterized protein</fullName>
    </submittedName>
</protein>